<evidence type="ECO:0000313" key="2">
    <source>
        <dbReference type="EMBL" id="JAI56551.1"/>
    </source>
</evidence>
<dbReference type="PANTHER" id="PTHR36694:SF11">
    <property type="entry name" value="LP21121P-RELATED"/>
    <property type="match status" value="1"/>
</dbReference>
<feature type="transmembrane region" description="Helical" evidence="1">
    <location>
        <begin position="19"/>
        <end position="37"/>
    </location>
</feature>
<evidence type="ECO:0000256" key="1">
    <source>
        <dbReference type="SAM" id="Phobius"/>
    </source>
</evidence>
<dbReference type="PANTHER" id="PTHR36694">
    <property type="entry name" value="PASIFLORA 1, ISOFORM A-RELATED"/>
    <property type="match status" value="1"/>
</dbReference>
<reference evidence="2" key="1">
    <citation type="journal article" date="2016" name="PLoS Negl. Trop. Dis.">
        <title>A Deep Insight into the Sialome of Rhodnius neglectus, a Vector of Chagas Disease.</title>
        <authorList>
            <person name="Santiago P.B."/>
            <person name="Assumpcao T.C."/>
            <person name="Araujo C.N."/>
            <person name="Bastos I.M."/>
            <person name="Neves D."/>
            <person name="Silva I.G."/>
            <person name="Charneau S."/>
            <person name="Queiroz R.M."/>
            <person name="Raiol T."/>
            <person name="Oliveira J.V."/>
            <person name="Sousa M.V."/>
            <person name="Calvo E."/>
            <person name="Ribeiro J.M."/>
            <person name="Santana J.M."/>
        </authorList>
    </citation>
    <scope>NUCLEOTIDE SEQUENCE</scope>
    <source>
        <tissue evidence="2">Salivary glands</tissue>
    </source>
</reference>
<feature type="transmembrane region" description="Helical" evidence="1">
    <location>
        <begin position="57"/>
        <end position="76"/>
    </location>
</feature>
<keyword evidence="1" id="KW-0812">Transmembrane</keyword>
<accession>A0A0P4VWQ5</accession>
<feature type="transmembrane region" description="Helical" evidence="1">
    <location>
        <begin position="88"/>
        <end position="111"/>
    </location>
</feature>
<name>A0A0P4VWQ5_9HEMI</name>
<organism evidence="2">
    <name type="scientific">Rhodnius neglectus</name>
    <dbReference type="NCBI Taxonomy" id="72488"/>
    <lineage>
        <taxon>Eukaryota</taxon>
        <taxon>Metazoa</taxon>
        <taxon>Ecdysozoa</taxon>
        <taxon>Arthropoda</taxon>
        <taxon>Hexapoda</taxon>
        <taxon>Insecta</taxon>
        <taxon>Pterygota</taxon>
        <taxon>Neoptera</taxon>
        <taxon>Paraneoptera</taxon>
        <taxon>Hemiptera</taxon>
        <taxon>Heteroptera</taxon>
        <taxon>Panheteroptera</taxon>
        <taxon>Cimicomorpha</taxon>
        <taxon>Reduviidae</taxon>
        <taxon>Triatominae</taxon>
        <taxon>Rhodnius</taxon>
    </lineage>
</organism>
<proteinExistence type="evidence at transcript level"/>
<feature type="transmembrane region" description="Helical" evidence="1">
    <location>
        <begin position="131"/>
        <end position="148"/>
    </location>
</feature>
<dbReference type="EMBL" id="GDKW01000044">
    <property type="protein sequence ID" value="JAI56551.1"/>
    <property type="molecule type" value="mRNA"/>
</dbReference>
<keyword evidence="1" id="KW-1133">Transmembrane helix</keyword>
<dbReference type="AlphaFoldDB" id="A0A0P4VWQ5"/>
<keyword evidence="1" id="KW-0472">Membrane</keyword>
<sequence>LPEVKTCCNCFSLETGAKIIGFSLTVLSAAFMVLIVTDEIEHFHRQTYRGYRYAPSFVYFTDVGVSLHFIFAVYLLQGIYDRKSYYLMAWVILQVATIIVGIFVILIFFGILLGAGRPHNIKSIDMEFDRLLIAIIFTFISCYTVLVVNSHRIRMNSQIQARENCES</sequence>
<feature type="non-terminal residue" evidence="2">
    <location>
        <position position="1"/>
    </location>
</feature>
<protein>
    <submittedName>
        <fullName evidence="2">Putative conserved plasma membrane protein</fullName>
    </submittedName>
</protein>